<dbReference type="AlphaFoldDB" id="A0A656HEB1"/>
<evidence type="ECO:0000313" key="2">
    <source>
        <dbReference type="Proteomes" id="UP000005317"/>
    </source>
</evidence>
<keyword evidence="2" id="KW-1185">Reference proteome</keyword>
<protein>
    <submittedName>
        <fullName evidence="1">Uncharacterized protein</fullName>
    </submittedName>
</protein>
<accession>A0A656HEB1</accession>
<gene>
    <name evidence="1" type="ORF">Thini_1188</name>
</gene>
<dbReference type="Proteomes" id="UP000005317">
    <property type="component" value="Unassembled WGS sequence"/>
</dbReference>
<organism evidence="1 2">
    <name type="scientific">Thiothrix nivea (strain ATCC 35100 / DSM 5205 / JP2)</name>
    <dbReference type="NCBI Taxonomy" id="870187"/>
    <lineage>
        <taxon>Bacteria</taxon>
        <taxon>Pseudomonadati</taxon>
        <taxon>Pseudomonadota</taxon>
        <taxon>Gammaproteobacteria</taxon>
        <taxon>Thiotrichales</taxon>
        <taxon>Thiotrichaceae</taxon>
        <taxon>Thiothrix</taxon>
    </lineage>
</organism>
<reference evidence="2" key="1">
    <citation type="journal article" date="2011" name="Stand. Genomic Sci.">
        <title>Genome sequence of the filamentous, gliding Thiothrix nivea neotype strain (JP2(T)).</title>
        <authorList>
            <person name="Lapidus A."/>
            <person name="Nolan M."/>
            <person name="Lucas S."/>
            <person name="Glavina Del Rio T."/>
            <person name="Tice H."/>
            <person name="Cheng J.F."/>
            <person name="Tapia R."/>
            <person name="Han C."/>
            <person name="Goodwin L."/>
            <person name="Pitluck S."/>
            <person name="Liolios K."/>
            <person name="Pagani I."/>
            <person name="Ivanova N."/>
            <person name="Huntemann M."/>
            <person name="Mavromatis K."/>
            <person name="Mikhailova N."/>
            <person name="Pati A."/>
            <person name="Chen A."/>
            <person name="Palaniappan K."/>
            <person name="Land M."/>
            <person name="Brambilla E.M."/>
            <person name="Rohde M."/>
            <person name="Abt B."/>
            <person name="Verbarg S."/>
            <person name="Goker M."/>
            <person name="Bristow J."/>
            <person name="Eisen J.A."/>
            <person name="Markowitz V."/>
            <person name="Hugenholtz P."/>
            <person name="Kyrpides N.C."/>
            <person name="Klenk H.P."/>
            <person name="Woyke T."/>
        </authorList>
    </citation>
    <scope>NUCLEOTIDE SEQUENCE [LARGE SCALE GENOMIC DNA]</scope>
    <source>
        <strain evidence="2">ATCC 35100 / DSM 5205 / JP2</strain>
    </source>
</reference>
<proteinExistence type="predicted"/>
<sequence>MTFQNIGNVFSRLDVDDEIVYYSSSYLLLDSKWFPGKVLDR</sequence>
<evidence type="ECO:0000313" key="1">
    <source>
        <dbReference type="EMBL" id="EIJ33806.1"/>
    </source>
</evidence>
<name>A0A656HEB1_THINJ</name>
<dbReference type="EMBL" id="JH651384">
    <property type="protein sequence ID" value="EIJ33806.1"/>
    <property type="molecule type" value="Genomic_DNA"/>
</dbReference>